<evidence type="ECO:0000313" key="2">
    <source>
        <dbReference type="Proteomes" id="UP000091820"/>
    </source>
</evidence>
<proteinExistence type="predicted"/>
<name>A0A1A9WUG6_9MUSC</name>
<accession>A0A1A9WUG6</accession>
<keyword evidence="2" id="KW-1185">Reference proteome</keyword>
<dbReference type="Proteomes" id="UP000091820">
    <property type="component" value="Unassembled WGS sequence"/>
</dbReference>
<evidence type="ECO:0000313" key="1">
    <source>
        <dbReference type="EnsemblMetazoa" id="GBRI032551-PA"/>
    </source>
</evidence>
<reference evidence="2" key="1">
    <citation type="submission" date="2014-03" db="EMBL/GenBank/DDBJ databases">
        <authorList>
            <person name="Aksoy S."/>
            <person name="Warren W."/>
            <person name="Wilson R.K."/>
        </authorList>
    </citation>
    <scope>NUCLEOTIDE SEQUENCE [LARGE SCALE GENOMIC DNA]</scope>
    <source>
        <strain evidence="2">IAEA</strain>
    </source>
</reference>
<dbReference type="VEuPathDB" id="VectorBase:GBRI032551"/>
<reference evidence="1" key="2">
    <citation type="submission" date="2020-05" db="UniProtKB">
        <authorList>
            <consortium name="EnsemblMetazoa"/>
        </authorList>
    </citation>
    <scope>IDENTIFICATION</scope>
    <source>
        <strain evidence="1">IAEA</strain>
    </source>
</reference>
<protein>
    <submittedName>
        <fullName evidence="1">Uncharacterized protein</fullName>
    </submittedName>
</protein>
<sequence length="69" mass="8037">MEQQTKQNKTKIKTNSVYKSFGRQVTWLSMQSTNRFRNGSSIKTFNEKFCNGSSNENNDYDDLCVRSNT</sequence>
<dbReference type="EnsemblMetazoa" id="GBRI032551-RA">
    <property type="protein sequence ID" value="GBRI032551-PA"/>
    <property type="gene ID" value="GBRI032551"/>
</dbReference>
<organism evidence="1 2">
    <name type="scientific">Glossina brevipalpis</name>
    <dbReference type="NCBI Taxonomy" id="37001"/>
    <lineage>
        <taxon>Eukaryota</taxon>
        <taxon>Metazoa</taxon>
        <taxon>Ecdysozoa</taxon>
        <taxon>Arthropoda</taxon>
        <taxon>Hexapoda</taxon>
        <taxon>Insecta</taxon>
        <taxon>Pterygota</taxon>
        <taxon>Neoptera</taxon>
        <taxon>Endopterygota</taxon>
        <taxon>Diptera</taxon>
        <taxon>Brachycera</taxon>
        <taxon>Muscomorpha</taxon>
        <taxon>Hippoboscoidea</taxon>
        <taxon>Glossinidae</taxon>
        <taxon>Glossina</taxon>
    </lineage>
</organism>
<dbReference type="AlphaFoldDB" id="A0A1A9WUG6"/>